<organism evidence="8">
    <name type="scientific">Medioppia subpectinata</name>
    <dbReference type="NCBI Taxonomy" id="1979941"/>
    <lineage>
        <taxon>Eukaryota</taxon>
        <taxon>Metazoa</taxon>
        <taxon>Ecdysozoa</taxon>
        <taxon>Arthropoda</taxon>
        <taxon>Chelicerata</taxon>
        <taxon>Arachnida</taxon>
        <taxon>Acari</taxon>
        <taxon>Acariformes</taxon>
        <taxon>Sarcoptiformes</taxon>
        <taxon>Oribatida</taxon>
        <taxon>Brachypylina</taxon>
        <taxon>Oppioidea</taxon>
        <taxon>Oppiidae</taxon>
        <taxon>Medioppia</taxon>
    </lineage>
</organism>
<sequence length="1136" mass="129856">MVRYEVIGPTEIYCNNSQWVGLTTTGDNTTSSHNKRAEKTRNARKAVLMAIPFGADIYTINSNNQTIIGNKMYYVCRDENAILMGNKVRQCYYGHWTGDVPRCVYTTNSTNIINDTEYIGERDVIRQIQYRNHCLPIDTDRNLASFCTIITTTKIVYIRYRIYSNMLKQIGPQGLSLVFIAKVTALGYGRHDCIRSAIDLTQTVEVFHYKSDCGQPDEPLAMDIMMIGYGRYKYKCNDNTYTLYGAHTVECGPNGQWLNPFPRCVPKTYCKTSDINISTNNGLEISYTENITVNNGNRDIVYVPNGLYANLSCGQYKQNDKNSTRNEKGMYEVIGPTEIYCNNSQWVGLTDEYDNTTTKRRNATKPALNIYDDSLFVDPDLNDVYEYENYEQIYEYDTITAPVDDYKHRKRVNAKTECGKSPEEPIVSSLRLRVGIGWTDPEEHSVDSVREYTHREHLWPPPNMAGRHSPPGPVDTAAPGRDTPSPVGQVHPVVGPDRSDTHTQGGPERRGSAPHLRTSESPARVTDMCLTQNCYDMNENKCNCGAVAIPSDAHVLTSTGSKHTRYSGNTYYKHNTKVFYVCEGGTELVGNNVRHCWNGYWIGDVPRCAIKHSGVTTYGINKIQIKTSRFANETENIDNNSKLLDENRLPAPDGCKPWDTDGLRRVFGTDLEGNYGVDYIRIKVYSVALKTRRQHAIDYRFRASLNNEVQECRLSRTDQSAAADGYLGVEFECIHRKQSPNQRIYFGVGFDGESQDLYRNFQRIADDSDLSICDLNLYYFIDSCGEPDRPLVMEECKHNYTLYGHQTVKCGSNGQWLNPFPRCVPKTYCKTSDIKGPTDIYCNNSQWLGLNTIRDNITTFCEFLNKTESYHKKREEKRKNAAKQEFNIYDDSLSVDPDLNTVYEDLLIGNNVRHCRYGHWAGAVPRCAIAYNRKTYRLTKGNESQTTTTITTRPSVGYLLPEKPVDCLHWYSDGSVSSLITTLLYPATIDYIVLKVYLTISLKTIASDISFWAYLIADHYYYECRWTGTDHLLDRPDVYTTIEFDCSRDSQALLIIIIAFIVFTIQSNRKKREEKRKNLNNDNLVEKCDYIDMNTKSRHSDFFDTRNITAKPLGFQRFLYFIIIYTAPLKASQSTY</sequence>
<dbReference type="InterPro" id="IPR000436">
    <property type="entry name" value="Sushi_SCR_CCP_dom"/>
</dbReference>
<feature type="region of interest" description="Disordered" evidence="6">
    <location>
        <begin position="457"/>
        <end position="522"/>
    </location>
</feature>
<feature type="disulfide bond" evidence="5">
    <location>
        <begin position="796"/>
        <end position="823"/>
    </location>
</feature>
<dbReference type="InterPro" id="IPR050350">
    <property type="entry name" value="Compl-Cell_Adhes-Reg"/>
</dbReference>
<evidence type="ECO:0000313" key="8">
    <source>
        <dbReference type="EMBL" id="CAD7628922.1"/>
    </source>
</evidence>
<dbReference type="SMART" id="SM00032">
    <property type="entry name" value="CCP"/>
    <property type="match status" value="4"/>
</dbReference>
<dbReference type="InterPro" id="IPR035976">
    <property type="entry name" value="Sushi/SCR/CCP_sf"/>
</dbReference>
<feature type="domain" description="Sushi" evidence="7">
    <location>
        <begin position="211"/>
        <end position="266"/>
    </location>
</feature>
<keyword evidence="2" id="KW-0677">Repeat</keyword>
<keyword evidence="4" id="KW-0325">Glycoprotein</keyword>
<dbReference type="Proteomes" id="UP000759131">
    <property type="component" value="Unassembled WGS sequence"/>
</dbReference>
<protein>
    <recommendedName>
        <fullName evidence="7">Sushi domain-containing protein</fullName>
    </recommendedName>
</protein>
<dbReference type="EMBL" id="OC860807">
    <property type="protein sequence ID" value="CAD7628922.1"/>
    <property type="molecule type" value="Genomic_DNA"/>
</dbReference>
<dbReference type="Gene3D" id="2.10.70.10">
    <property type="entry name" value="Complement Module, domain 1"/>
    <property type="match status" value="3"/>
</dbReference>
<feature type="compositionally biased region" description="Basic and acidic residues" evidence="6">
    <location>
        <begin position="497"/>
        <end position="511"/>
    </location>
</feature>
<gene>
    <name evidence="8" type="ORF">OSB1V03_LOCUS9340</name>
</gene>
<evidence type="ECO:0000259" key="7">
    <source>
        <dbReference type="PROSITE" id="PS50923"/>
    </source>
</evidence>
<keyword evidence="3 5" id="KW-1015">Disulfide bond</keyword>
<accession>A0A7R9KVC1</accession>
<dbReference type="CDD" id="cd00033">
    <property type="entry name" value="CCP"/>
    <property type="match status" value="3"/>
</dbReference>
<keyword evidence="1 5" id="KW-0768">Sushi</keyword>
<dbReference type="AlphaFoldDB" id="A0A7R9KVC1"/>
<reference evidence="8" key="1">
    <citation type="submission" date="2020-11" db="EMBL/GenBank/DDBJ databases">
        <authorList>
            <person name="Tran Van P."/>
        </authorList>
    </citation>
    <scope>NUCLEOTIDE SEQUENCE</scope>
</reference>
<dbReference type="PANTHER" id="PTHR19325">
    <property type="entry name" value="COMPLEMENT COMPONENT-RELATED SUSHI DOMAIN-CONTAINING"/>
    <property type="match status" value="1"/>
</dbReference>
<evidence type="ECO:0000256" key="5">
    <source>
        <dbReference type="PROSITE-ProRule" id="PRU00302"/>
    </source>
</evidence>
<dbReference type="EMBL" id="CAJPIZ010006232">
    <property type="protein sequence ID" value="CAG2109352.1"/>
    <property type="molecule type" value="Genomic_DNA"/>
</dbReference>
<comment type="caution">
    <text evidence="5">Lacks conserved residue(s) required for the propagation of feature annotation.</text>
</comment>
<evidence type="ECO:0000256" key="1">
    <source>
        <dbReference type="ARBA" id="ARBA00022659"/>
    </source>
</evidence>
<evidence type="ECO:0000256" key="4">
    <source>
        <dbReference type="ARBA" id="ARBA00023180"/>
    </source>
</evidence>
<dbReference type="Pfam" id="PF00084">
    <property type="entry name" value="Sushi"/>
    <property type="match status" value="2"/>
</dbReference>
<evidence type="ECO:0000256" key="2">
    <source>
        <dbReference type="ARBA" id="ARBA00022737"/>
    </source>
</evidence>
<dbReference type="PROSITE" id="PS50923">
    <property type="entry name" value="SUSHI"/>
    <property type="match status" value="3"/>
</dbReference>
<proteinExistence type="predicted"/>
<evidence type="ECO:0000256" key="3">
    <source>
        <dbReference type="ARBA" id="ARBA00023157"/>
    </source>
</evidence>
<dbReference type="OrthoDB" id="6495396at2759"/>
<evidence type="ECO:0000313" key="9">
    <source>
        <dbReference type="Proteomes" id="UP000759131"/>
    </source>
</evidence>
<evidence type="ECO:0000256" key="6">
    <source>
        <dbReference type="SAM" id="MobiDB-lite"/>
    </source>
</evidence>
<dbReference type="PANTHER" id="PTHR19325:SF575">
    <property type="entry name" value="LOCOMOTION-RELATED PROTEIN HIKARU GENKI"/>
    <property type="match status" value="1"/>
</dbReference>
<name>A0A7R9KVC1_9ACAR</name>
<dbReference type="SUPFAM" id="SSF57535">
    <property type="entry name" value="Complement control module/SCR domain"/>
    <property type="match status" value="4"/>
</dbReference>
<feature type="domain" description="Sushi" evidence="7">
    <location>
        <begin position="771"/>
        <end position="825"/>
    </location>
</feature>
<keyword evidence="9" id="KW-1185">Reference proteome</keyword>
<feature type="domain" description="Sushi" evidence="7">
    <location>
        <begin position="542"/>
        <end position="610"/>
    </location>
</feature>